<keyword evidence="9 10" id="KW-0496">Mitochondrion</keyword>
<keyword evidence="7 9" id="KW-0472">Membrane</keyword>
<evidence type="ECO:0000256" key="3">
    <source>
        <dbReference type="ARBA" id="ARBA00021007"/>
    </source>
</evidence>
<dbReference type="EC" id="7.1.1.2" evidence="9"/>
<dbReference type="AlphaFoldDB" id="M9W9X0"/>
<name>M9W9X0_9ANNE</name>
<dbReference type="Gene3D" id="1.20.58.1610">
    <property type="entry name" value="NADH:ubiquinone/plastoquinone oxidoreductase, chain 3"/>
    <property type="match status" value="1"/>
</dbReference>
<reference evidence="10" key="1">
    <citation type="journal article" date="2013" name="Mol. Phylogenet. Evol.">
        <title>Mitochondrial genomes to the rescue - Diurodrilidae in the myzostomid trap.</title>
        <authorList>
            <person name="Golombek A."/>
            <person name="Tobergte S."/>
            <person name="Nesnidal M.P."/>
            <person name="Purschke G."/>
            <person name="Struck T.H."/>
        </authorList>
    </citation>
    <scope>NUCLEOTIDE SEQUENCE</scope>
</reference>
<organism evidence="10">
    <name type="scientific">Diurodrilus subterraneus</name>
    <dbReference type="NCBI Taxonomy" id="1318637"/>
    <lineage>
        <taxon>Eukaryota</taxon>
        <taxon>Metazoa</taxon>
        <taxon>Spiralia</taxon>
        <taxon>Lophotrochozoa</taxon>
        <taxon>Annelida</taxon>
        <taxon>Polychaeta</taxon>
        <taxon>Errantia</taxon>
        <taxon>Eunicida</taxon>
        <taxon>Diurodrilidae</taxon>
        <taxon>Diurodrilus</taxon>
    </lineage>
</organism>
<dbReference type="PANTHER" id="PTHR11058">
    <property type="entry name" value="NADH-UBIQUINONE OXIDOREDUCTASE CHAIN 3"/>
    <property type="match status" value="1"/>
</dbReference>
<gene>
    <name evidence="10" type="primary">nad3</name>
</gene>
<comment type="similarity">
    <text evidence="2 9">Belongs to the complex I subunit 3 family.</text>
</comment>
<dbReference type="PANTHER" id="PTHR11058:SF9">
    <property type="entry name" value="NADH-UBIQUINONE OXIDOREDUCTASE CHAIN 3"/>
    <property type="match status" value="1"/>
</dbReference>
<keyword evidence="9" id="KW-0830">Ubiquinone</keyword>
<dbReference type="GO" id="GO:0030964">
    <property type="term" value="C:NADH dehydrogenase complex"/>
    <property type="evidence" value="ECO:0007669"/>
    <property type="project" value="TreeGrafter"/>
</dbReference>
<sequence length="115" mass="13048">MTLFFFTIILLIPTLLMSLSMLMAPINKLISSSASPFECGFSPSKNSRIPMSMKFFLLTILFLVFDIELILLLPAPLMLNCSSLYSFLPSAIIFTLILYLGLLHEWNQSSLDWSF</sequence>
<evidence type="ECO:0000256" key="5">
    <source>
        <dbReference type="ARBA" id="ARBA00022692"/>
    </source>
</evidence>
<evidence type="ECO:0000256" key="9">
    <source>
        <dbReference type="RuleBase" id="RU003640"/>
    </source>
</evidence>
<keyword evidence="5 9" id="KW-0812">Transmembrane</keyword>
<evidence type="ECO:0000256" key="2">
    <source>
        <dbReference type="ARBA" id="ARBA00008472"/>
    </source>
</evidence>
<feature type="transmembrane region" description="Helical" evidence="9">
    <location>
        <begin position="83"/>
        <end position="103"/>
    </location>
</feature>
<protein>
    <recommendedName>
        <fullName evidence="3 9">NADH-ubiquinone oxidoreductase chain 3</fullName>
        <ecNumber evidence="9">7.1.1.2</ecNumber>
    </recommendedName>
</protein>
<evidence type="ECO:0000313" key="10">
    <source>
        <dbReference type="EMBL" id="AGJ89721.1"/>
    </source>
</evidence>
<dbReference type="InterPro" id="IPR038430">
    <property type="entry name" value="NDAH_ubi_oxred_su3_sf"/>
</dbReference>
<keyword evidence="9" id="KW-0249">Electron transport</keyword>
<evidence type="ECO:0000256" key="8">
    <source>
        <dbReference type="ARBA" id="ARBA00049551"/>
    </source>
</evidence>
<dbReference type="GO" id="GO:0008137">
    <property type="term" value="F:NADH dehydrogenase (ubiquinone) activity"/>
    <property type="evidence" value="ECO:0007669"/>
    <property type="project" value="UniProtKB-UniRule"/>
</dbReference>
<dbReference type="EMBL" id="KC790350">
    <property type="protein sequence ID" value="AGJ89721.1"/>
    <property type="molecule type" value="Genomic_DNA"/>
</dbReference>
<geneLocation type="mitochondrion" evidence="10"/>
<proteinExistence type="inferred from homology"/>
<dbReference type="Pfam" id="PF00507">
    <property type="entry name" value="Oxidored_q4"/>
    <property type="match status" value="1"/>
</dbReference>
<comment type="subcellular location">
    <subcellularLocation>
        <location evidence="1">Membrane</location>
    </subcellularLocation>
    <subcellularLocation>
        <location evidence="9">Mitochondrion membrane</location>
        <topology evidence="9">Multi-pass membrane protein</topology>
    </subcellularLocation>
</comment>
<keyword evidence="9" id="KW-0679">Respiratory chain</keyword>
<accession>M9W9X0</accession>
<evidence type="ECO:0000256" key="7">
    <source>
        <dbReference type="ARBA" id="ARBA00023136"/>
    </source>
</evidence>
<keyword evidence="6 9" id="KW-1133">Transmembrane helix</keyword>
<evidence type="ECO:0000256" key="4">
    <source>
        <dbReference type="ARBA" id="ARBA00022448"/>
    </source>
</evidence>
<keyword evidence="9" id="KW-1278">Translocase</keyword>
<evidence type="ECO:0000256" key="1">
    <source>
        <dbReference type="ARBA" id="ARBA00004370"/>
    </source>
</evidence>
<keyword evidence="9" id="KW-0520">NAD</keyword>
<comment type="function">
    <text evidence="9">Core subunit of the mitochondrial membrane respiratory chain NADH dehydrogenase (Complex I) which catalyzes electron transfer from NADH through the respiratory chain, using ubiquinone as an electron acceptor. Essential for the catalytic activity of complex I.</text>
</comment>
<keyword evidence="4 9" id="KW-0813">Transport</keyword>
<feature type="transmembrane region" description="Helical" evidence="9">
    <location>
        <begin position="55"/>
        <end position="77"/>
    </location>
</feature>
<evidence type="ECO:0000256" key="6">
    <source>
        <dbReference type="ARBA" id="ARBA00022989"/>
    </source>
</evidence>
<dbReference type="InterPro" id="IPR000440">
    <property type="entry name" value="NADH_UbQ/plastoQ_OxRdtase_su3"/>
</dbReference>
<dbReference type="GO" id="GO:0031966">
    <property type="term" value="C:mitochondrial membrane"/>
    <property type="evidence" value="ECO:0007669"/>
    <property type="project" value="UniProtKB-SubCell"/>
</dbReference>
<feature type="transmembrane region" description="Helical" evidence="9">
    <location>
        <begin position="6"/>
        <end position="26"/>
    </location>
</feature>
<comment type="catalytic activity">
    <reaction evidence="8 9">
        <text>a ubiquinone + NADH + 5 H(+)(in) = a ubiquinol + NAD(+) + 4 H(+)(out)</text>
        <dbReference type="Rhea" id="RHEA:29091"/>
        <dbReference type="Rhea" id="RHEA-COMP:9565"/>
        <dbReference type="Rhea" id="RHEA-COMP:9566"/>
        <dbReference type="ChEBI" id="CHEBI:15378"/>
        <dbReference type="ChEBI" id="CHEBI:16389"/>
        <dbReference type="ChEBI" id="CHEBI:17976"/>
        <dbReference type="ChEBI" id="CHEBI:57540"/>
        <dbReference type="ChEBI" id="CHEBI:57945"/>
        <dbReference type="EC" id="7.1.1.2"/>
    </reaction>
</comment>